<name>A0A8H3CZF0_9AGAM</name>
<dbReference type="InterPro" id="IPR001680">
    <property type="entry name" value="WD40_rpt"/>
</dbReference>
<feature type="repeat" description="WD" evidence="3">
    <location>
        <begin position="868"/>
        <end position="907"/>
    </location>
</feature>
<dbReference type="InterPro" id="IPR011047">
    <property type="entry name" value="Quinoprotein_ADH-like_sf"/>
</dbReference>
<dbReference type="EMBL" id="CAJMWT010005270">
    <property type="protein sequence ID" value="CAE6503943.1"/>
    <property type="molecule type" value="Genomic_DNA"/>
</dbReference>
<evidence type="ECO:0000256" key="2">
    <source>
        <dbReference type="ARBA" id="ARBA00022737"/>
    </source>
</evidence>
<dbReference type="Pfam" id="PF24883">
    <property type="entry name" value="NPHP3_N"/>
    <property type="match status" value="1"/>
</dbReference>
<feature type="repeat" description="WD" evidence="3">
    <location>
        <begin position="1087"/>
        <end position="1128"/>
    </location>
</feature>
<feature type="coiled-coil region" evidence="4">
    <location>
        <begin position="2"/>
        <end position="29"/>
    </location>
</feature>
<evidence type="ECO:0000313" key="6">
    <source>
        <dbReference type="EMBL" id="CAE6503943.1"/>
    </source>
</evidence>
<dbReference type="PANTHER" id="PTHR19848:SF8">
    <property type="entry name" value="F-BOX AND WD REPEAT DOMAIN CONTAINING 7"/>
    <property type="match status" value="1"/>
</dbReference>
<dbReference type="Gene3D" id="3.40.50.300">
    <property type="entry name" value="P-loop containing nucleotide triphosphate hydrolases"/>
    <property type="match status" value="1"/>
</dbReference>
<dbReference type="PROSITE" id="PS50837">
    <property type="entry name" value="NACHT"/>
    <property type="match status" value="1"/>
</dbReference>
<dbReference type="Gene3D" id="2.130.10.10">
    <property type="entry name" value="YVTN repeat-like/Quinoprotein amine dehydrogenase"/>
    <property type="match status" value="3"/>
</dbReference>
<dbReference type="SUPFAM" id="SSF50998">
    <property type="entry name" value="Quinoprotein alcohol dehydrogenase-like"/>
    <property type="match status" value="1"/>
</dbReference>
<dbReference type="SUPFAM" id="SSF52540">
    <property type="entry name" value="P-loop containing nucleoside triphosphate hydrolases"/>
    <property type="match status" value="1"/>
</dbReference>
<dbReference type="SMART" id="SM00320">
    <property type="entry name" value="WD40"/>
    <property type="match status" value="9"/>
</dbReference>
<keyword evidence="1 3" id="KW-0853">WD repeat</keyword>
<evidence type="ECO:0000256" key="1">
    <source>
        <dbReference type="ARBA" id="ARBA00022574"/>
    </source>
</evidence>
<evidence type="ECO:0000256" key="4">
    <source>
        <dbReference type="SAM" id="Coils"/>
    </source>
</evidence>
<feature type="domain" description="NACHT" evidence="5">
    <location>
        <begin position="160"/>
        <end position="308"/>
    </location>
</feature>
<keyword evidence="4" id="KW-0175">Coiled coil</keyword>
<dbReference type="PROSITE" id="PS00678">
    <property type="entry name" value="WD_REPEATS_1"/>
    <property type="match status" value="1"/>
</dbReference>
<dbReference type="CDD" id="cd00200">
    <property type="entry name" value="WD40"/>
    <property type="match status" value="1"/>
</dbReference>
<feature type="repeat" description="WD" evidence="3">
    <location>
        <begin position="825"/>
        <end position="857"/>
    </location>
</feature>
<keyword evidence="2" id="KW-0677">Repeat</keyword>
<dbReference type="InterPro" id="IPR056884">
    <property type="entry name" value="NPHP3-like_N"/>
</dbReference>
<evidence type="ECO:0000313" key="7">
    <source>
        <dbReference type="Proteomes" id="UP000663843"/>
    </source>
</evidence>
<dbReference type="PROSITE" id="PS50294">
    <property type="entry name" value="WD_REPEATS_REGION"/>
    <property type="match status" value="6"/>
</dbReference>
<sequence length="1199" mass="133553">MEGNVKTEYEALQRRLQALLQALETHSDTKASPMVASKITGIRQLIEGELKSIEKKPGEKPHGRLLMAKDDEENILGCFRRMQEYMDRLSLDTSVSMWKLEDEKSKDRISSSVRLLPSSPSAWYNSSAGAGIKRRECTPGTRVDVIANLLAWANGSSMDAVYWLNGMAGTGKTTIAYSVCKELSDKRTLAASFFCSRLREECRDVNRIIPSIAYQLARFSPAFQSALSTVMEEDQDAHHRVLTEQFQMLIQRPLLTTISNNPLDPVKMVVVIDALDECEDKDAIQDILGLLLKHAVNLPIRFIVSSRPEPQIRDLMIDEQVKAKLVLHELDTGDVQVDIETYVREELKPMNPPPAESQIAALVAKAGILFIYAATAVRYVGYDNFRHNPDARLRTLLDAQDGQKTQSRKKNQEIDGLYTTVLDAALNDDGLEDEERSDIEQVLRTVMCAYDPLTVASLSELLQIHNTGRVRAALRPLWSVLHIVGVDELVTTLHASFPDFMLDPARSKVYCCDSEVHNRILAEHCMERIGKAQPHLNICGLESSYLPDRSISNIEERVSNAISPDLLYACRYWADHVQAGKCALTLVEKLRDFLCTRLLLWIEVLNLKKHIKTSMECMKLVVEWCKQLEDDRELVELANDAQRFVESFASNPVSQSTPHIYVSMLAFWPRDAPVAKHYARSTCGPVEAEGTSLDQRQSAHISTWTFKAGVTEMAVSRDGRYVALGIEKEVVVVDSSTGQIVLGPLYSPDDRCIAGVLAGEGRITPAIHLWDAIDHQTMLGPLKGHTDYISSIVFSPDGSRIISGCSNGLVCTWDVHQRNLPSTSMNTASIDILSAKFSSDGMRFVTGSKDGLLHIWDSYTGELCVGPIKAHTSEIVAVDFWNDRVVSGSEDGTVSVWNALSGEVVLASVTTGPEKAVTAVAYSSNGDLIVTTSRINLDSCVEVNLWDAHTGTRVLGPLKDAPGDISTIQFSPDGTRIAGITRTYGSETGVWDTSDGRKVSEPYEHRIQAESISYSPNGAFIVLGHRDKTITLWDAYIRTKELKRLTGHSSRVNSVHFSPDSTRLVSSADETIWIWDVQTGQMLFELPHGHEEQIISVAYSPDGTRIISISYEGSVRIHDARTNQERALSCVATEYSDWTMNKDGWVVDDQSRLLVWVPPDLRRALLQSRTQVAIASWGYVRLKFDKSRMGESWEKSFVS</sequence>
<evidence type="ECO:0000256" key="3">
    <source>
        <dbReference type="PROSITE-ProRule" id="PRU00221"/>
    </source>
</evidence>
<dbReference type="InterPro" id="IPR007111">
    <property type="entry name" value="NACHT_NTPase"/>
</dbReference>
<dbReference type="InterPro" id="IPR015943">
    <property type="entry name" value="WD40/YVTN_repeat-like_dom_sf"/>
</dbReference>
<dbReference type="InterPro" id="IPR019775">
    <property type="entry name" value="WD40_repeat_CS"/>
</dbReference>
<dbReference type="Proteomes" id="UP000663843">
    <property type="component" value="Unassembled WGS sequence"/>
</dbReference>
<comment type="caution">
    <text evidence="6">The sequence shown here is derived from an EMBL/GenBank/DDBJ whole genome shotgun (WGS) entry which is preliminary data.</text>
</comment>
<accession>A0A8H3CZF0</accession>
<organism evidence="6 7">
    <name type="scientific">Rhizoctonia solani</name>
    <dbReference type="NCBI Taxonomy" id="456999"/>
    <lineage>
        <taxon>Eukaryota</taxon>
        <taxon>Fungi</taxon>
        <taxon>Dikarya</taxon>
        <taxon>Basidiomycota</taxon>
        <taxon>Agaricomycotina</taxon>
        <taxon>Agaricomycetes</taxon>
        <taxon>Cantharellales</taxon>
        <taxon>Ceratobasidiaceae</taxon>
        <taxon>Rhizoctonia</taxon>
    </lineage>
</organism>
<dbReference type="Pfam" id="PF00400">
    <property type="entry name" value="WD40"/>
    <property type="match status" value="7"/>
</dbReference>
<reference evidence="6" key="1">
    <citation type="submission" date="2021-01" db="EMBL/GenBank/DDBJ databases">
        <authorList>
            <person name="Kaushik A."/>
        </authorList>
    </citation>
    <scope>NUCLEOTIDE SEQUENCE</scope>
    <source>
        <strain evidence="6">AG2-2IIIB</strain>
    </source>
</reference>
<dbReference type="PANTHER" id="PTHR19848">
    <property type="entry name" value="WD40 REPEAT PROTEIN"/>
    <property type="match status" value="1"/>
</dbReference>
<dbReference type="InterPro" id="IPR011044">
    <property type="entry name" value="Quino_amine_DH_bsu"/>
</dbReference>
<feature type="repeat" description="WD" evidence="3">
    <location>
        <begin position="782"/>
        <end position="823"/>
    </location>
</feature>
<gene>
    <name evidence="6" type="ORF">RDB_LOCUS143019</name>
</gene>
<proteinExistence type="predicted"/>
<protein>
    <recommendedName>
        <fullName evidence="5">NACHT domain-containing protein</fullName>
    </recommendedName>
</protein>
<feature type="repeat" description="WD" evidence="3">
    <location>
        <begin position="1002"/>
        <end position="1034"/>
    </location>
</feature>
<evidence type="ECO:0000259" key="5">
    <source>
        <dbReference type="PROSITE" id="PS50837"/>
    </source>
</evidence>
<dbReference type="PROSITE" id="PS50082">
    <property type="entry name" value="WD_REPEATS_2"/>
    <property type="match status" value="6"/>
</dbReference>
<dbReference type="SUPFAM" id="SSF50969">
    <property type="entry name" value="YVTN repeat-like/Quinoprotein amine dehydrogenase"/>
    <property type="match status" value="1"/>
</dbReference>
<dbReference type="InterPro" id="IPR027417">
    <property type="entry name" value="P-loop_NTPase"/>
</dbReference>
<dbReference type="AlphaFoldDB" id="A0A8H3CZF0"/>
<feature type="repeat" description="WD" evidence="3">
    <location>
        <begin position="1045"/>
        <end position="1085"/>
    </location>
</feature>